<name>A0A060SWL1_PYCCI</name>
<evidence type="ECO:0000313" key="2">
    <source>
        <dbReference type="EMBL" id="CDO76873.1"/>
    </source>
</evidence>
<sequence>MQSTLILNIPMLMAAMAGEYIVFEAPTPPPSDADSARFGGSDVVVGKLAKISATWIAVCFPRRPTRRGCTPLTPVLCAIAAALSVDIARVRHHRSTRSAPSSAILSALFPPPVRREPAFDPAGVRSRGVPHRARRRAPKVGASGSWLKESGILDTCVGRWAFAAWKAYLLVVMLLVVRRMSEEDAVLRREFKGVGEEDAHNAGERQPLGSLYLAREPAYLPLRGPAPTHLRDKLKRAHVTAFEADAPRIHVTVDDVR</sequence>
<protein>
    <submittedName>
        <fullName evidence="2">Uncharacterized protein</fullName>
    </submittedName>
</protein>
<organism evidence="2 3">
    <name type="scientific">Pycnoporus cinnabarinus</name>
    <name type="common">Cinnabar-red polypore</name>
    <name type="synonym">Trametes cinnabarina</name>
    <dbReference type="NCBI Taxonomy" id="5643"/>
    <lineage>
        <taxon>Eukaryota</taxon>
        <taxon>Fungi</taxon>
        <taxon>Dikarya</taxon>
        <taxon>Basidiomycota</taxon>
        <taxon>Agaricomycotina</taxon>
        <taxon>Agaricomycetes</taxon>
        <taxon>Polyporales</taxon>
        <taxon>Polyporaceae</taxon>
        <taxon>Trametes</taxon>
    </lineage>
</organism>
<keyword evidence="1" id="KW-0732">Signal</keyword>
<evidence type="ECO:0000256" key="1">
    <source>
        <dbReference type="SAM" id="SignalP"/>
    </source>
</evidence>
<keyword evidence="3" id="KW-1185">Reference proteome</keyword>
<feature type="signal peptide" evidence="1">
    <location>
        <begin position="1"/>
        <end position="17"/>
    </location>
</feature>
<comment type="caution">
    <text evidence="2">The sequence shown here is derived from an EMBL/GenBank/DDBJ whole genome shotgun (WGS) entry which is preliminary data.</text>
</comment>
<dbReference type="Proteomes" id="UP000029665">
    <property type="component" value="Unassembled WGS sequence"/>
</dbReference>
<accession>A0A060SWL1</accession>
<evidence type="ECO:0000313" key="3">
    <source>
        <dbReference type="Proteomes" id="UP000029665"/>
    </source>
</evidence>
<gene>
    <name evidence="2" type="ORF">BN946_scf184901.g10</name>
</gene>
<proteinExistence type="predicted"/>
<dbReference type="HOGENOM" id="CLU_1082356_0_0_1"/>
<dbReference type="AlphaFoldDB" id="A0A060SWL1"/>
<feature type="chain" id="PRO_5001591610" evidence="1">
    <location>
        <begin position="18"/>
        <end position="257"/>
    </location>
</feature>
<dbReference type="EMBL" id="CCBP010000417">
    <property type="protein sequence ID" value="CDO76873.1"/>
    <property type="molecule type" value="Genomic_DNA"/>
</dbReference>
<reference evidence="2" key="1">
    <citation type="submission" date="2014-01" db="EMBL/GenBank/DDBJ databases">
        <title>The genome of the white-rot fungus Pycnoporus cinnabarinus: a basidiomycete model with a versatile arsenal for lignocellulosic biomass breakdown.</title>
        <authorList>
            <person name="Levasseur A."/>
            <person name="Lomascolo A."/>
            <person name="Ruiz-Duenas F.J."/>
            <person name="Uzan E."/>
            <person name="Piumi F."/>
            <person name="Kues U."/>
            <person name="Ram A.F.J."/>
            <person name="Murat C."/>
            <person name="Haon M."/>
            <person name="Benoit I."/>
            <person name="Arfi Y."/>
            <person name="Chevret D."/>
            <person name="Drula E."/>
            <person name="Kwon M.J."/>
            <person name="Gouret P."/>
            <person name="Lesage-Meessen L."/>
            <person name="Lombard V."/>
            <person name="Mariette J."/>
            <person name="Noirot C."/>
            <person name="Park J."/>
            <person name="Patyshakuliyeva A."/>
            <person name="Wieneger R.A.B."/>
            <person name="Wosten H.A.B."/>
            <person name="Martin F."/>
            <person name="Coutinho P.M."/>
            <person name="de Vries R."/>
            <person name="Martinez A.T."/>
            <person name="Klopp C."/>
            <person name="Pontarotti P."/>
            <person name="Henrissat B."/>
            <person name="Record E."/>
        </authorList>
    </citation>
    <scope>NUCLEOTIDE SEQUENCE [LARGE SCALE GENOMIC DNA]</scope>
    <source>
        <strain evidence="2">BRFM137</strain>
    </source>
</reference>